<dbReference type="PANTHER" id="PTHR30222">
    <property type="entry name" value="SPERMIDINE/PUTRESCINE-BINDING PERIPLASMIC PROTEIN"/>
    <property type="match status" value="1"/>
</dbReference>
<dbReference type="SUPFAM" id="SSF53850">
    <property type="entry name" value="Periplasmic binding protein-like II"/>
    <property type="match status" value="1"/>
</dbReference>
<feature type="region of interest" description="Disordered" evidence="2">
    <location>
        <begin position="29"/>
        <end position="57"/>
    </location>
</feature>
<dbReference type="PROSITE" id="PS51257">
    <property type="entry name" value="PROKAR_LIPOPROTEIN"/>
    <property type="match status" value="1"/>
</dbReference>
<evidence type="ECO:0000256" key="2">
    <source>
        <dbReference type="SAM" id="MobiDB-lite"/>
    </source>
</evidence>
<dbReference type="RefSeq" id="WP_157340372.1">
    <property type="nucleotide sequence ID" value="NZ_WSEK01000004.1"/>
</dbReference>
<dbReference type="PANTHER" id="PTHR30222:SF18">
    <property type="entry name" value="BIFUNCTIONAL POLYHYDROXYBUTYRATE SYNTHASE _ ABC TRANSPORTER PERIPLASMIC BINDING PROTEIN-RELATED"/>
    <property type="match status" value="1"/>
</dbReference>
<evidence type="ECO:0000256" key="3">
    <source>
        <dbReference type="SAM" id="SignalP"/>
    </source>
</evidence>
<sequence>MRKTGMTRLAAVACASVLALAATACGTSSGGDDGDGGKADEQQGGFAAPDVPMADAVGEPEGQVNILAWPGYAEDGSTDKTIDWVTPFEKESGCQANVKYFGTSDEAVQLMKTGEYDVVSASGDATLRLIASGDVAPVNTELLTNYGDIVDFLKDQKFNSVDGQMYGVPHGWGANLLMYNTDVVTPAPTSWGAVFDGAADYAGKVTAYDSPIYIADAALYLMKTQPDLGIEDPYALDADQLAAAVDLLKAQKENVSEYWSDYLKEVQAFKSGDSVIGTTWQVIASVAQGEGAKVEAVLPEEGSTGWSDTWMISSQAENPNCGYLWMDYITSPKAQAAVAEYFGEAPANAKACDLTSDKSFCDTYHATDSAYAEQIHYWTTPISQCLDGRTDAECTDYGDWTTAWTEIKG</sequence>
<proteinExistence type="predicted"/>
<dbReference type="InterPro" id="IPR006059">
    <property type="entry name" value="SBP"/>
</dbReference>
<dbReference type="Proteomes" id="UP000473525">
    <property type="component" value="Unassembled WGS sequence"/>
</dbReference>
<feature type="signal peptide" evidence="3">
    <location>
        <begin position="1"/>
        <end position="24"/>
    </location>
</feature>
<evidence type="ECO:0000256" key="1">
    <source>
        <dbReference type="ARBA" id="ARBA00022729"/>
    </source>
</evidence>
<dbReference type="EMBL" id="WSEK01000004">
    <property type="protein sequence ID" value="MVQ48267.1"/>
    <property type="molecule type" value="Genomic_DNA"/>
</dbReference>
<feature type="chain" id="PRO_5038709209" evidence="3">
    <location>
        <begin position="25"/>
        <end position="409"/>
    </location>
</feature>
<evidence type="ECO:0000313" key="5">
    <source>
        <dbReference type="Proteomes" id="UP000473525"/>
    </source>
</evidence>
<protein>
    <submittedName>
        <fullName evidence="4">Extracellular solute-binding protein</fullName>
    </submittedName>
</protein>
<dbReference type="CDD" id="cd13588">
    <property type="entry name" value="PBP2_polyamine_1"/>
    <property type="match status" value="1"/>
</dbReference>
<reference evidence="4 5" key="1">
    <citation type="submission" date="2019-12" db="EMBL/GenBank/DDBJ databases">
        <authorList>
            <person name="Huq M.A."/>
        </authorList>
    </citation>
    <scope>NUCLEOTIDE SEQUENCE [LARGE SCALE GENOMIC DNA]</scope>
    <source>
        <strain evidence="4 5">MAH-18</strain>
    </source>
</reference>
<evidence type="ECO:0000313" key="4">
    <source>
        <dbReference type="EMBL" id="MVQ48267.1"/>
    </source>
</evidence>
<gene>
    <name evidence="4" type="ORF">GON03_03670</name>
</gene>
<keyword evidence="1 3" id="KW-0732">Signal</keyword>
<dbReference type="Pfam" id="PF13416">
    <property type="entry name" value="SBP_bac_8"/>
    <property type="match status" value="1"/>
</dbReference>
<dbReference type="Gene3D" id="3.40.190.10">
    <property type="entry name" value="Periplasmic binding protein-like II"/>
    <property type="match status" value="2"/>
</dbReference>
<dbReference type="AlphaFoldDB" id="A0A6L6XNE7"/>
<accession>A0A6L6XNE7</accession>
<keyword evidence="5" id="KW-1185">Reference proteome</keyword>
<comment type="caution">
    <text evidence="4">The sequence shown here is derived from an EMBL/GenBank/DDBJ whole genome shotgun (WGS) entry which is preliminary data.</text>
</comment>
<organism evidence="4 5">
    <name type="scientific">Nocardioides agri</name>
    <dbReference type="NCBI Taxonomy" id="2682843"/>
    <lineage>
        <taxon>Bacteria</taxon>
        <taxon>Bacillati</taxon>
        <taxon>Actinomycetota</taxon>
        <taxon>Actinomycetes</taxon>
        <taxon>Propionibacteriales</taxon>
        <taxon>Nocardioidaceae</taxon>
        <taxon>Nocardioides</taxon>
    </lineage>
</organism>
<name>A0A6L6XNE7_9ACTN</name>